<dbReference type="EMBL" id="BMUB01000024">
    <property type="protein sequence ID" value="GGV00822.1"/>
    <property type="molecule type" value="Genomic_DNA"/>
</dbReference>
<name>A0A8H9LYI5_KITAU</name>
<evidence type="ECO:0000256" key="1">
    <source>
        <dbReference type="SAM" id="Phobius"/>
    </source>
</evidence>
<keyword evidence="1" id="KW-1133">Transmembrane helix</keyword>
<reference evidence="2" key="2">
    <citation type="submission" date="2020-09" db="EMBL/GenBank/DDBJ databases">
        <authorList>
            <person name="Sun Q."/>
            <person name="Ohkuma M."/>
        </authorList>
    </citation>
    <scope>NUCLEOTIDE SEQUENCE</scope>
    <source>
        <strain evidence="2">JCM 4434</strain>
    </source>
</reference>
<dbReference type="AlphaFoldDB" id="A0A8H9LYI5"/>
<proteinExistence type="predicted"/>
<dbReference type="RefSeq" id="WP_141763728.1">
    <property type="nucleotide sequence ID" value="NZ_BMUB01000024.1"/>
</dbReference>
<feature type="transmembrane region" description="Helical" evidence="1">
    <location>
        <begin position="180"/>
        <end position="199"/>
    </location>
</feature>
<feature type="transmembrane region" description="Helical" evidence="1">
    <location>
        <begin position="205"/>
        <end position="226"/>
    </location>
</feature>
<keyword evidence="1" id="KW-0812">Transmembrane</keyword>
<accession>A0A8H9LYI5</accession>
<reference evidence="2" key="1">
    <citation type="journal article" date="2014" name="Int. J. Syst. Evol. Microbiol.">
        <title>Complete genome sequence of Corynebacterium casei LMG S-19264T (=DSM 44701T), isolated from a smear-ripened cheese.</title>
        <authorList>
            <consortium name="US DOE Joint Genome Institute (JGI-PGF)"/>
            <person name="Walter F."/>
            <person name="Albersmeier A."/>
            <person name="Kalinowski J."/>
            <person name="Ruckert C."/>
        </authorList>
    </citation>
    <scope>NUCLEOTIDE SEQUENCE</scope>
    <source>
        <strain evidence="2">JCM 4434</strain>
    </source>
</reference>
<keyword evidence="1" id="KW-0472">Membrane</keyword>
<comment type="caution">
    <text evidence="2">The sequence shown here is derived from an EMBL/GenBank/DDBJ whole genome shotgun (WGS) entry which is preliminary data.</text>
</comment>
<feature type="transmembrane region" description="Helical" evidence="1">
    <location>
        <begin position="149"/>
        <end position="173"/>
    </location>
</feature>
<organism evidence="2 3">
    <name type="scientific">Kitasatospora aureofaciens</name>
    <name type="common">Streptomyces aureofaciens</name>
    <dbReference type="NCBI Taxonomy" id="1894"/>
    <lineage>
        <taxon>Bacteria</taxon>
        <taxon>Bacillati</taxon>
        <taxon>Actinomycetota</taxon>
        <taxon>Actinomycetes</taxon>
        <taxon>Kitasatosporales</taxon>
        <taxon>Streptomycetaceae</taxon>
        <taxon>Kitasatospora</taxon>
    </lineage>
</organism>
<evidence type="ECO:0000313" key="3">
    <source>
        <dbReference type="Proteomes" id="UP000610124"/>
    </source>
</evidence>
<dbReference type="OrthoDB" id="4229570at2"/>
<sequence length="229" mass="24850">MGKGDGRRDRRPGRGPAGGVLLRGLVAVLGLAIVVFGFVRYHDAYDEGGAYLDAPVCDARADGEAQVDCLRSESGRVTKKWVDTNIDTASYRLTVLRENTPARTYKVDRSFYEAVDVGSTVELRSWRGRVAEIIQQKHRSDPPSTPWAAAFRISLLVTAGTALLAGGLAGVFLERWRIQAVILVPLFLLTWGLGARLLLWHWPQALTMGLPALAWLIAAGLATAAAKAN</sequence>
<dbReference type="GeneID" id="97490662"/>
<dbReference type="Proteomes" id="UP000610124">
    <property type="component" value="Unassembled WGS sequence"/>
</dbReference>
<evidence type="ECO:0000313" key="2">
    <source>
        <dbReference type="EMBL" id="GGV00822.1"/>
    </source>
</evidence>
<feature type="transmembrane region" description="Helical" evidence="1">
    <location>
        <begin position="20"/>
        <end position="39"/>
    </location>
</feature>
<protein>
    <submittedName>
        <fullName evidence="2">Uncharacterized protein</fullName>
    </submittedName>
</protein>
<gene>
    <name evidence="2" type="ORF">GCM10010502_64230</name>
</gene>